<feature type="domain" description="Major facilitator superfamily (MFS) profile" evidence="7">
    <location>
        <begin position="82"/>
        <end position="512"/>
    </location>
</feature>
<name>A0AAD6VV30_9AGAR</name>
<keyword evidence="9" id="KW-1185">Reference proteome</keyword>
<feature type="transmembrane region" description="Helical" evidence="6">
    <location>
        <begin position="149"/>
        <end position="168"/>
    </location>
</feature>
<feature type="compositionally biased region" description="Low complexity" evidence="5">
    <location>
        <begin position="17"/>
        <end position="26"/>
    </location>
</feature>
<feature type="compositionally biased region" description="Polar residues" evidence="5">
    <location>
        <begin position="1"/>
        <end position="10"/>
    </location>
</feature>
<keyword evidence="4 6" id="KW-0472">Membrane</keyword>
<feature type="transmembrane region" description="Helical" evidence="6">
    <location>
        <begin position="174"/>
        <end position="196"/>
    </location>
</feature>
<feature type="transmembrane region" description="Helical" evidence="6">
    <location>
        <begin position="420"/>
        <end position="441"/>
    </location>
</feature>
<evidence type="ECO:0000256" key="4">
    <source>
        <dbReference type="ARBA" id="ARBA00023136"/>
    </source>
</evidence>
<dbReference type="Proteomes" id="UP001219525">
    <property type="component" value="Unassembled WGS sequence"/>
</dbReference>
<dbReference type="SUPFAM" id="SSF103473">
    <property type="entry name" value="MFS general substrate transporter"/>
    <property type="match status" value="1"/>
</dbReference>
<dbReference type="InterPro" id="IPR011701">
    <property type="entry name" value="MFS"/>
</dbReference>
<dbReference type="Gene3D" id="1.20.1250.20">
    <property type="entry name" value="MFS general substrate transporter like domains"/>
    <property type="match status" value="1"/>
</dbReference>
<feature type="transmembrane region" description="Helical" evidence="6">
    <location>
        <begin position="487"/>
        <end position="509"/>
    </location>
</feature>
<dbReference type="PANTHER" id="PTHR23502:SF60">
    <property type="entry name" value="MAJOR FACILITATOR SUPERFAMILY (MFS) PROFILE DOMAIN-CONTAINING PROTEIN-RELATED"/>
    <property type="match status" value="1"/>
</dbReference>
<evidence type="ECO:0000256" key="1">
    <source>
        <dbReference type="ARBA" id="ARBA00004141"/>
    </source>
</evidence>
<dbReference type="GO" id="GO:0022857">
    <property type="term" value="F:transmembrane transporter activity"/>
    <property type="evidence" value="ECO:0007669"/>
    <property type="project" value="InterPro"/>
</dbReference>
<comment type="caution">
    <text evidence="8">The sequence shown here is derived from an EMBL/GenBank/DDBJ whole genome shotgun (WGS) entry which is preliminary data.</text>
</comment>
<evidence type="ECO:0000256" key="2">
    <source>
        <dbReference type="ARBA" id="ARBA00022692"/>
    </source>
</evidence>
<feature type="transmembrane region" description="Helical" evidence="6">
    <location>
        <begin position="117"/>
        <end position="137"/>
    </location>
</feature>
<protein>
    <submittedName>
        <fullName evidence="8">Major facilitator superfamily domain-containing protein</fullName>
    </submittedName>
</protein>
<proteinExistence type="predicted"/>
<evidence type="ECO:0000313" key="8">
    <source>
        <dbReference type="EMBL" id="KAJ7217316.1"/>
    </source>
</evidence>
<dbReference type="Pfam" id="PF07690">
    <property type="entry name" value="MFS_1"/>
    <property type="match status" value="1"/>
</dbReference>
<feature type="transmembrane region" description="Helical" evidence="6">
    <location>
        <begin position="395"/>
        <end position="414"/>
    </location>
</feature>
<feature type="compositionally biased region" description="Basic and acidic residues" evidence="5">
    <location>
        <begin position="49"/>
        <end position="59"/>
    </location>
</feature>
<dbReference type="FunFam" id="1.20.1250.20:FF:000011">
    <property type="entry name" value="MFS multidrug transporter, putative"/>
    <property type="match status" value="1"/>
</dbReference>
<gene>
    <name evidence="8" type="ORF">GGX14DRAFT_696208</name>
</gene>
<dbReference type="InterPro" id="IPR036259">
    <property type="entry name" value="MFS_trans_sf"/>
</dbReference>
<organism evidence="8 9">
    <name type="scientific">Mycena pura</name>
    <dbReference type="NCBI Taxonomy" id="153505"/>
    <lineage>
        <taxon>Eukaryota</taxon>
        <taxon>Fungi</taxon>
        <taxon>Dikarya</taxon>
        <taxon>Basidiomycota</taxon>
        <taxon>Agaricomycotina</taxon>
        <taxon>Agaricomycetes</taxon>
        <taxon>Agaricomycetidae</taxon>
        <taxon>Agaricales</taxon>
        <taxon>Marasmiineae</taxon>
        <taxon>Mycenaceae</taxon>
        <taxon>Mycena</taxon>
    </lineage>
</organism>
<evidence type="ECO:0000256" key="6">
    <source>
        <dbReference type="SAM" id="Phobius"/>
    </source>
</evidence>
<dbReference type="PROSITE" id="PS50850">
    <property type="entry name" value="MFS"/>
    <property type="match status" value="1"/>
</dbReference>
<evidence type="ECO:0000256" key="3">
    <source>
        <dbReference type="ARBA" id="ARBA00022989"/>
    </source>
</evidence>
<comment type="subcellular location">
    <subcellularLocation>
        <location evidence="1">Membrane</location>
        <topology evidence="1">Multi-pass membrane protein</topology>
    </subcellularLocation>
</comment>
<feature type="transmembrane region" description="Helical" evidence="6">
    <location>
        <begin position="453"/>
        <end position="475"/>
    </location>
</feature>
<evidence type="ECO:0000256" key="5">
    <source>
        <dbReference type="SAM" id="MobiDB-lite"/>
    </source>
</evidence>
<feature type="transmembrane region" description="Helical" evidence="6">
    <location>
        <begin position="208"/>
        <end position="229"/>
    </location>
</feature>
<dbReference type="GO" id="GO:0005886">
    <property type="term" value="C:plasma membrane"/>
    <property type="evidence" value="ECO:0007669"/>
    <property type="project" value="TreeGrafter"/>
</dbReference>
<keyword evidence="2 6" id="KW-0812">Transmembrane</keyword>
<feature type="region of interest" description="Disordered" evidence="5">
    <location>
        <begin position="1"/>
        <end position="71"/>
    </location>
</feature>
<sequence>MASVSSSLTQLPVPDEAAPTAAPDAAADTDDSQPKATVDHPGRGPSAIPEDKKEELIENKEDDWEDDPENPRNWSFGKKWVSAGVVSFYTFVSPLSSSIMAPGLPDIAIKYNITNETIVALTLSIFLISFALGPLILAPLSEMYGRRWVMNICNLLTIAFNLGCAFAPTTGVLLAFRFLVGFSGSAPIACGGGVISDLFSERDRAAAMAIYSLGPLIGPVVGPIAGGFVTEKIGIKYVFIIVAALCGVASAYGLPCLVETYAPIIRLRRAKKITDREAAAAAEKHPVLLAEHTSKLHYIWINLSRPVILLSRSLVCFLLSLYMAFMYGIYYLMFTTFSTLFESVYGFNTGTSGLAYIGLGVGFLTATVFSAKWGNQIYHYLMKKNGGKGEPEMRIPALIFGSLFVPVGLFWYGWSARPAVHWIMPIIGSGIFGFGMMSTFLPIQLYLVDSFTFAASALSAASVFRSLLGFAFPLFGQQMYNALGQGGGNSLLGGLAIILGIPFPIYLYYHGADIRRRSTLTR</sequence>
<dbReference type="AlphaFoldDB" id="A0AAD6VV30"/>
<keyword evidence="3 6" id="KW-1133">Transmembrane helix</keyword>
<dbReference type="PANTHER" id="PTHR23502">
    <property type="entry name" value="MAJOR FACILITATOR SUPERFAMILY"/>
    <property type="match status" value="1"/>
</dbReference>
<accession>A0AAD6VV30</accession>
<reference evidence="8" key="1">
    <citation type="submission" date="2023-03" db="EMBL/GenBank/DDBJ databases">
        <title>Massive genome expansion in bonnet fungi (Mycena s.s.) driven by repeated elements and novel gene families across ecological guilds.</title>
        <authorList>
            <consortium name="Lawrence Berkeley National Laboratory"/>
            <person name="Harder C.B."/>
            <person name="Miyauchi S."/>
            <person name="Viragh M."/>
            <person name="Kuo A."/>
            <person name="Thoen E."/>
            <person name="Andreopoulos B."/>
            <person name="Lu D."/>
            <person name="Skrede I."/>
            <person name="Drula E."/>
            <person name="Henrissat B."/>
            <person name="Morin E."/>
            <person name="Kohler A."/>
            <person name="Barry K."/>
            <person name="LaButti K."/>
            <person name="Morin E."/>
            <person name="Salamov A."/>
            <person name="Lipzen A."/>
            <person name="Mereny Z."/>
            <person name="Hegedus B."/>
            <person name="Baldrian P."/>
            <person name="Stursova M."/>
            <person name="Weitz H."/>
            <person name="Taylor A."/>
            <person name="Grigoriev I.V."/>
            <person name="Nagy L.G."/>
            <person name="Martin F."/>
            <person name="Kauserud H."/>
        </authorList>
    </citation>
    <scope>NUCLEOTIDE SEQUENCE</scope>
    <source>
        <strain evidence="8">9144</strain>
    </source>
</reference>
<dbReference type="CDD" id="cd17323">
    <property type="entry name" value="MFS_Tpo1_MDR_like"/>
    <property type="match status" value="1"/>
</dbReference>
<evidence type="ECO:0000313" key="9">
    <source>
        <dbReference type="Proteomes" id="UP001219525"/>
    </source>
</evidence>
<feature type="transmembrane region" description="Helical" evidence="6">
    <location>
        <begin position="235"/>
        <end position="262"/>
    </location>
</feature>
<feature type="transmembrane region" description="Helical" evidence="6">
    <location>
        <begin position="314"/>
        <end position="333"/>
    </location>
</feature>
<feature type="transmembrane region" description="Helical" evidence="6">
    <location>
        <begin position="80"/>
        <end position="97"/>
    </location>
</feature>
<evidence type="ECO:0000259" key="7">
    <source>
        <dbReference type="PROSITE" id="PS50850"/>
    </source>
</evidence>
<dbReference type="EMBL" id="JARJCW010000014">
    <property type="protein sequence ID" value="KAJ7217316.1"/>
    <property type="molecule type" value="Genomic_DNA"/>
</dbReference>
<feature type="transmembrane region" description="Helical" evidence="6">
    <location>
        <begin position="353"/>
        <end position="374"/>
    </location>
</feature>
<dbReference type="InterPro" id="IPR020846">
    <property type="entry name" value="MFS_dom"/>
</dbReference>